<sequence>RPGRDLNAYYSDSFPPTFLRHTWYRDYDQYPKGVTDRAKAHILGGVVLFDRREPDSTPDVEISLR</sequence>
<dbReference type="EMBL" id="JAULSR010000004">
    <property type="protein sequence ID" value="KAK0621236.1"/>
    <property type="molecule type" value="Genomic_DNA"/>
</dbReference>
<organism evidence="1 2">
    <name type="scientific">Bombardia bombarda</name>
    <dbReference type="NCBI Taxonomy" id="252184"/>
    <lineage>
        <taxon>Eukaryota</taxon>
        <taxon>Fungi</taxon>
        <taxon>Dikarya</taxon>
        <taxon>Ascomycota</taxon>
        <taxon>Pezizomycotina</taxon>
        <taxon>Sordariomycetes</taxon>
        <taxon>Sordariomycetidae</taxon>
        <taxon>Sordariales</taxon>
        <taxon>Lasiosphaeriaceae</taxon>
        <taxon>Bombardia</taxon>
    </lineage>
</organism>
<dbReference type="Proteomes" id="UP001174934">
    <property type="component" value="Unassembled WGS sequence"/>
</dbReference>
<protein>
    <submittedName>
        <fullName evidence="1">Uncharacterized protein</fullName>
    </submittedName>
</protein>
<feature type="non-terminal residue" evidence="1">
    <location>
        <position position="65"/>
    </location>
</feature>
<evidence type="ECO:0000313" key="1">
    <source>
        <dbReference type="EMBL" id="KAK0621236.1"/>
    </source>
</evidence>
<reference evidence="1" key="1">
    <citation type="submission" date="2023-06" db="EMBL/GenBank/DDBJ databases">
        <title>Genome-scale phylogeny and comparative genomics of the fungal order Sordariales.</title>
        <authorList>
            <consortium name="Lawrence Berkeley National Laboratory"/>
            <person name="Hensen N."/>
            <person name="Bonometti L."/>
            <person name="Westerberg I."/>
            <person name="Brannstrom I.O."/>
            <person name="Guillou S."/>
            <person name="Cros-Aarteil S."/>
            <person name="Calhoun S."/>
            <person name="Haridas S."/>
            <person name="Kuo A."/>
            <person name="Mondo S."/>
            <person name="Pangilinan J."/>
            <person name="Riley R."/>
            <person name="LaButti K."/>
            <person name="Andreopoulos B."/>
            <person name="Lipzen A."/>
            <person name="Chen C."/>
            <person name="Yanf M."/>
            <person name="Daum C."/>
            <person name="Ng V."/>
            <person name="Clum A."/>
            <person name="Steindorff A."/>
            <person name="Ohm R."/>
            <person name="Martin F."/>
            <person name="Silar P."/>
            <person name="Natvig D."/>
            <person name="Lalanne C."/>
            <person name="Gautier V."/>
            <person name="Ament-velasquez S.L."/>
            <person name="Kruys A."/>
            <person name="Hutchinson M.I."/>
            <person name="Powell A.J."/>
            <person name="Barry K."/>
            <person name="Miller A.N."/>
            <person name="Grigoriev I.V."/>
            <person name="Debuchy R."/>
            <person name="Gladieux P."/>
            <person name="Thoren M.H."/>
            <person name="Johannesson H."/>
        </authorList>
    </citation>
    <scope>NUCLEOTIDE SEQUENCE</scope>
    <source>
        <strain evidence="1">SMH3391-2</strain>
    </source>
</reference>
<gene>
    <name evidence="1" type="ORF">B0T17DRAFT_468863</name>
</gene>
<proteinExistence type="predicted"/>
<accession>A0AA39WTE6</accession>
<name>A0AA39WTE6_9PEZI</name>
<feature type="non-terminal residue" evidence="1">
    <location>
        <position position="1"/>
    </location>
</feature>
<keyword evidence="2" id="KW-1185">Reference proteome</keyword>
<evidence type="ECO:0000313" key="2">
    <source>
        <dbReference type="Proteomes" id="UP001174934"/>
    </source>
</evidence>
<comment type="caution">
    <text evidence="1">The sequence shown here is derived from an EMBL/GenBank/DDBJ whole genome shotgun (WGS) entry which is preliminary data.</text>
</comment>
<dbReference type="AlphaFoldDB" id="A0AA39WTE6"/>